<reference evidence="1 2" key="1">
    <citation type="journal article" date="2015" name="Genome Biol.">
        <title>Comparative genomics of Steinernema reveals deeply conserved gene regulatory networks.</title>
        <authorList>
            <person name="Dillman A.R."/>
            <person name="Macchietto M."/>
            <person name="Porter C.F."/>
            <person name="Rogers A."/>
            <person name="Williams B."/>
            <person name="Antoshechkin I."/>
            <person name="Lee M.M."/>
            <person name="Goodwin Z."/>
            <person name="Lu X."/>
            <person name="Lewis E.E."/>
            <person name="Goodrich-Blair H."/>
            <person name="Stock S.P."/>
            <person name="Adams B.J."/>
            <person name="Sternberg P.W."/>
            <person name="Mortazavi A."/>
        </authorList>
    </citation>
    <scope>NUCLEOTIDE SEQUENCE [LARGE SCALE GENOMIC DNA]</scope>
    <source>
        <strain evidence="1 2">ALL</strain>
    </source>
</reference>
<reference evidence="1 2" key="2">
    <citation type="journal article" date="2019" name="G3 (Bethesda)">
        <title>Hybrid Assembly of the Genome of the Entomopathogenic Nematode Steinernema carpocapsae Identifies the X-Chromosome.</title>
        <authorList>
            <person name="Serra L."/>
            <person name="Macchietto M."/>
            <person name="Macias-Munoz A."/>
            <person name="McGill C.J."/>
            <person name="Rodriguez I.M."/>
            <person name="Rodriguez B."/>
            <person name="Murad R."/>
            <person name="Mortazavi A."/>
        </authorList>
    </citation>
    <scope>NUCLEOTIDE SEQUENCE [LARGE SCALE GENOMIC DNA]</scope>
    <source>
        <strain evidence="1 2">ALL</strain>
    </source>
</reference>
<keyword evidence="2" id="KW-1185">Reference proteome</keyword>
<dbReference type="EMBL" id="CM016762">
    <property type="protein sequence ID" value="TMS34021.1"/>
    <property type="molecule type" value="Genomic_DNA"/>
</dbReference>
<accession>A0A4U8UMH2</accession>
<gene>
    <name evidence="1" type="ORF">L596_001686</name>
</gene>
<protein>
    <submittedName>
        <fullName evidence="1">Uncharacterized protein</fullName>
    </submittedName>
</protein>
<comment type="caution">
    <text evidence="1">The sequence shown here is derived from an EMBL/GenBank/DDBJ whole genome shotgun (WGS) entry which is preliminary data.</text>
</comment>
<dbReference type="EMBL" id="AZBU02000001">
    <property type="protein sequence ID" value="TMS34021.1"/>
    <property type="molecule type" value="Genomic_DNA"/>
</dbReference>
<evidence type="ECO:0000313" key="2">
    <source>
        <dbReference type="Proteomes" id="UP000298663"/>
    </source>
</evidence>
<evidence type="ECO:0000313" key="1">
    <source>
        <dbReference type="EMBL" id="TMS34021.1"/>
    </source>
</evidence>
<sequence length="67" mass="7552">MGCFQIPFSPEENKHLTELYARHQEEYEGKFASGSQTAKRSKGDFCELWAKELSSLWGIAARTGAQV</sequence>
<proteinExistence type="predicted"/>
<dbReference type="Proteomes" id="UP000298663">
    <property type="component" value="Chromosome X"/>
</dbReference>
<dbReference type="AlphaFoldDB" id="A0A4U8UMH2"/>
<name>A0A4U8UMH2_STECR</name>
<organism evidence="1 2">
    <name type="scientific">Steinernema carpocapsae</name>
    <name type="common">Entomopathogenic nematode</name>
    <dbReference type="NCBI Taxonomy" id="34508"/>
    <lineage>
        <taxon>Eukaryota</taxon>
        <taxon>Metazoa</taxon>
        <taxon>Ecdysozoa</taxon>
        <taxon>Nematoda</taxon>
        <taxon>Chromadorea</taxon>
        <taxon>Rhabditida</taxon>
        <taxon>Tylenchina</taxon>
        <taxon>Panagrolaimomorpha</taxon>
        <taxon>Strongyloidoidea</taxon>
        <taxon>Steinernematidae</taxon>
        <taxon>Steinernema</taxon>
    </lineage>
</organism>